<name>A0A3L8PN47_9ACTN</name>
<dbReference type="AlphaFoldDB" id="A0A3L8PN47"/>
<keyword evidence="3" id="KW-1185">Reference proteome</keyword>
<dbReference type="Proteomes" id="UP000282515">
    <property type="component" value="Unassembled WGS sequence"/>
</dbReference>
<dbReference type="Pfam" id="PF01593">
    <property type="entry name" value="Amino_oxidase"/>
    <property type="match status" value="1"/>
</dbReference>
<dbReference type="EMBL" id="RDBF01000005">
    <property type="protein sequence ID" value="RLV55928.1"/>
    <property type="molecule type" value="Genomic_DNA"/>
</dbReference>
<protein>
    <submittedName>
        <fullName evidence="2">NAD(P)/FAD-dependent oxidoreductase</fullName>
    </submittedName>
</protein>
<dbReference type="InterPro" id="IPR036188">
    <property type="entry name" value="FAD/NAD-bd_sf"/>
</dbReference>
<dbReference type="GO" id="GO:0016491">
    <property type="term" value="F:oxidoreductase activity"/>
    <property type="evidence" value="ECO:0007669"/>
    <property type="project" value="InterPro"/>
</dbReference>
<evidence type="ECO:0000313" key="3">
    <source>
        <dbReference type="Proteomes" id="UP000282515"/>
    </source>
</evidence>
<feature type="domain" description="Amine oxidase" evidence="1">
    <location>
        <begin position="11"/>
        <end position="326"/>
    </location>
</feature>
<evidence type="ECO:0000313" key="2">
    <source>
        <dbReference type="EMBL" id="RLV55928.1"/>
    </source>
</evidence>
<proteinExistence type="predicted"/>
<evidence type="ECO:0000259" key="1">
    <source>
        <dbReference type="Pfam" id="PF01593"/>
    </source>
</evidence>
<dbReference type="RefSeq" id="WP_121794124.1">
    <property type="nucleotide sequence ID" value="NZ_RDBF01000005.1"/>
</dbReference>
<gene>
    <name evidence="2" type="ORF">D9V41_08480</name>
</gene>
<comment type="caution">
    <text evidence="2">The sequence shown here is derived from an EMBL/GenBank/DDBJ whole genome shotgun (WGS) entry which is preliminary data.</text>
</comment>
<dbReference type="PANTHER" id="PTHR43734">
    <property type="entry name" value="PHYTOENE DESATURASE"/>
    <property type="match status" value="1"/>
</dbReference>
<accession>A0A3L8PN47</accession>
<dbReference type="SUPFAM" id="SSF51905">
    <property type="entry name" value="FAD/NAD(P)-binding domain"/>
    <property type="match status" value="1"/>
</dbReference>
<sequence>MARVVIVGGGFAGLTVAARLAKLRHQVTVLEASESLGGRLRGLAWDDHVWHLTPQTVTLPGVFRDFFRKSGRTMDRVIDLSPAGPRRHVVVRGRRRDVLDLPFGTRGAQHDAVVEAFGSDPWSPWVDSLGPAWDGLRRRMLDEVYDGALERPYRRLLQPRRTVRQAARRAFRDRRLRALVLDPVRLAGDDPAHTPAYTSVWHYAERNFGRWRFAGGMPALADALERRLAERKVEAVRSLRAVDVRYDDGAVSGVVTDDGVVDAEVVVWCAPELPRSYREPSLVRRIPAPRSLLVLREPLDLPEEIVVHAELPVRLWRSGPQHWVAENRAGGDVLDVLASAGIDWRSLVTARRDLAPRDLVGLGHDGWAWRGWRAAGERPGVGARHGLFFAGAHAHPGSAPELIGLATAAVAAHLGEVPRR</sequence>
<dbReference type="InterPro" id="IPR002937">
    <property type="entry name" value="Amino_oxidase"/>
</dbReference>
<dbReference type="OrthoDB" id="9774675at2"/>
<dbReference type="Gene3D" id="3.50.50.60">
    <property type="entry name" value="FAD/NAD(P)-binding domain"/>
    <property type="match status" value="2"/>
</dbReference>
<organism evidence="2 3">
    <name type="scientific">Aeromicrobium phragmitis</name>
    <dbReference type="NCBI Taxonomy" id="2478914"/>
    <lineage>
        <taxon>Bacteria</taxon>
        <taxon>Bacillati</taxon>
        <taxon>Actinomycetota</taxon>
        <taxon>Actinomycetes</taxon>
        <taxon>Propionibacteriales</taxon>
        <taxon>Nocardioidaceae</taxon>
        <taxon>Aeromicrobium</taxon>
    </lineage>
</organism>
<reference evidence="2 3" key="1">
    <citation type="submission" date="2018-10" db="EMBL/GenBank/DDBJ databases">
        <title>Aeromicrobium sp. 9W16Y-2 whole genome shotgun sequence.</title>
        <authorList>
            <person name="Li F."/>
        </authorList>
    </citation>
    <scope>NUCLEOTIDE SEQUENCE [LARGE SCALE GENOMIC DNA]</scope>
    <source>
        <strain evidence="2 3">9W16Y-2</strain>
    </source>
</reference>
<dbReference type="PANTHER" id="PTHR43734:SF1">
    <property type="entry name" value="PHYTOENE DESATURASE"/>
    <property type="match status" value="1"/>
</dbReference>